<evidence type="ECO:0000256" key="4">
    <source>
        <dbReference type="ARBA" id="ARBA00022737"/>
    </source>
</evidence>
<keyword evidence="5 10" id="KW-1133">Transmembrane helix</keyword>
<evidence type="ECO:0008006" key="16">
    <source>
        <dbReference type="Google" id="ProtNLM"/>
    </source>
</evidence>
<dbReference type="PRINTS" id="PR00237">
    <property type="entry name" value="GPCRRHODOPSN"/>
</dbReference>
<keyword evidence="6 10" id="KW-0472">Membrane</keyword>
<feature type="domain" description="Sushi" evidence="13">
    <location>
        <begin position="699"/>
        <end position="764"/>
    </location>
</feature>
<evidence type="ECO:0000259" key="12">
    <source>
        <dbReference type="PROSITE" id="PS50262"/>
    </source>
</evidence>
<keyword evidence="3 10" id="KW-0812">Transmembrane</keyword>
<feature type="transmembrane region" description="Helical" evidence="10">
    <location>
        <begin position="1070"/>
        <end position="1102"/>
    </location>
</feature>
<dbReference type="Gene3D" id="2.10.70.10">
    <property type="entry name" value="Complement Module, domain 1"/>
    <property type="match status" value="9"/>
</dbReference>
<evidence type="ECO:0000313" key="14">
    <source>
        <dbReference type="EMBL" id="CAK8679783.1"/>
    </source>
</evidence>
<keyword evidence="4" id="KW-0677">Repeat</keyword>
<feature type="transmembrane region" description="Helical" evidence="10">
    <location>
        <begin position="893"/>
        <end position="919"/>
    </location>
</feature>
<accession>A0ABP0FL99</accession>
<keyword evidence="2 9" id="KW-0768">Sushi</keyword>
<feature type="domain" description="Sushi" evidence="13">
    <location>
        <begin position="444"/>
        <end position="509"/>
    </location>
</feature>
<name>A0ABP0FL99_CLALP</name>
<evidence type="ECO:0000256" key="8">
    <source>
        <dbReference type="ARBA" id="ARBA00023180"/>
    </source>
</evidence>
<dbReference type="SUPFAM" id="SSF57535">
    <property type="entry name" value="Complement control module/SCR domain"/>
    <property type="match status" value="9"/>
</dbReference>
<feature type="disulfide bond" evidence="9">
    <location>
        <begin position="602"/>
        <end position="629"/>
    </location>
</feature>
<dbReference type="PANTHER" id="PTHR19325:SF560">
    <property type="entry name" value="SUSHI, VON WILLEBRAND FACTOR TYPE A, EGF AND PENTRAXIN DOMAIN-CONTAINING PROTEIN 1"/>
    <property type="match status" value="1"/>
</dbReference>
<evidence type="ECO:0000256" key="3">
    <source>
        <dbReference type="ARBA" id="ARBA00022692"/>
    </source>
</evidence>
<evidence type="ECO:0000256" key="10">
    <source>
        <dbReference type="SAM" id="Phobius"/>
    </source>
</evidence>
<feature type="chain" id="PRO_5045273181" description="Sushi, von Willebrand factor type A, EGF and pentraxin domain-containing protein 1" evidence="11">
    <location>
        <begin position="23"/>
        <end position="1227"/>
    </location>
</feature>
<evidence type="ECO:0000256" key="9">
    <source>
        <dbReference type="PROSITE-ProRule" id="PRU00302"/>
    </source>
</evidence>
<reference evidence="14 15" key="1">
    <citation type="submission" date="2024-02" db="EMBL/GenBank/DDBJ databases">
        <authorList>
            <person name="Daric V."/>
            <person name="Darras S."/>
        </authorList>
    </citation>
    <scope>NUCLEOTIDE SEQUENCE [LARGE SCALE GENOMIC DNA]</scope>
</reference>
<dbReference type="Pfam" id="PF00084">
    <property type="entry name" value="Sushi"/>
    <property type="match status" value="9"/>
</dbReference>
<sequence>MKYSRVLFFLLLCPLASNVVDGCEIAPYVPNATFVSSQTPSDIYRGYYQCDPGLSADNPTKTDLFCLDQYYYNGSHALLGRFWNPDNPVLYFTCAAPSDGCGNPPLLTNGGFETSILGQNWPFEVTSAIKYFCLDGFELDAPAGEFSVCRQGNKWSLNENSWNFPRCQPDCGPPPVSKNAATFVTSTIQGSVAYYVCDPGLATSDVTNTTCRKDGDYSVSWNPRNPPKCRIPVKGCGNPPIPKHGSVLQEPPYYKGDIATYKCDHGFQLIRHDQNTNTCEGGNVWSLKSDHENFPICHAVCLALPPAPKGVSYLIEDDILSEKERSIYKLNTTIAVACLPTYRLLKNATLVCVRKTAFDGTLQDRASWQWTLDGSESHPPNVCGKDCGDAIPVANATFRSSGSGLSGRYECEPGFVTREDTMAECTINGTWSIDPLPICFEPTTGCGGPPALDNGGYFAVTDVEDYSFAVGDAVQYRCYPPFHLLPEDGGESKCLLNNTWSRSDTSQQFPVCRLGCARPPLSDDSLSVVLPYIQSDESYKPGQLAFYYCENGSTLVGESVASCIDGAWSPMPPICVETCGAPPQAKNATTYPIPPSSVEYICDEGFSTEGSTVNTCRGGEWNLIPVPKCIIPRTGCGNPRMLEQGNYSGRPPYNEGKSIQYYCLEDFELIAPSGAVSTCIHGKNWSLEDGTKKFPKCRPTCKIPPLPPTFGYVVNFLESNENGFYSRGSTITYACVPPYALRGSGTITCAGFSWIPNDVPACVKAFTAAVIPTVLGRHIIYGPRKLLKYFRRQFNTPQDQSVNSTNRAARDLDVNDPVYVIDDVTNVPSHNSNLSPEPLRTNNSLQFNDSMIEVEINIICGFPGICLGSTIDVYVNCYEKNLLSCQQCGVGRAIIFLILMVIFGLMIFVGNALVICVGYRRWKRGNPTKLDICKISLATADIMTALQILVVMVYNFNWSMNLTPIELDAKQYALRGSAQAYAGGILLVFGVTSSLYHLLYMGVERVYAIAMPLQYKYQSKTSLYLGLLLVWVLSIVTATIFAWFPDKFTFMYMTTTFLFYPAFHENSNNYGYTAAIVMMVLFYLLPFLCLTISCVFSIVFTFRKRNGKSSRKCETNSRMSASRRKQNLNVFKTVALMQIGFTTTLIPVLVVAGMFYSGRLDCLNLAQPYMIGFYLSMTNSLVNVIIYSAREGDFRREIIDIFRPGYLRSRARERSITDTNKKIFESK</sequence>
<feature type="domain" description="Sushi" evidence="13">
    <location>
        <begin position="169"/>
        <end position="231"/>
    </location>
</feature>
<organism evidence="14 15">
    <name type="scientific">Clavelina lepadiformis</name>
    <name type="common">Light-bulb sea squirt</name>
    <name type="synonym">Ascidia lepadiformis</name>
    <dbReference type="NCBI Taxonomy" id="159417"/>
    <lineage>
        <taxon>Eukaryota</taxon>
        <taxon>Metazoa</taxon>
        <taxon>Chordata</taxon>
        <taxon>Tunicata</taxon>
        <taxon>Ascidiacea</taxon>
        <taxon>Aplousobranchia</taxon>
        <taxon>Clavelinidae</taxon>
        <taxon>Clavelina</taxon>
    </lineage>
</organism>
<evidence type="ECO:0000256" key="5">
    <source>
        <dbReference type="ARBA" id="ARBA00022989"/>
    </source>
</evidence>
<dbReference type="Proteomes" id="UP001642483">
    <property type="component" value="Unassembled WGS sequence"/>
</dbReference>
<comment type="subcellular location">
    <subcellularLocation>
        <location evidence="1">Membrane</location>
    </subcellularLocation>
</comment>
<dbReference type="InterPro" id="IPR000436">
    <property type="entry name" value="Sushi_SCR_CCP_dom"/>
</dbReference>
<feature type="disulfide bond" evidence="9">
    <location>
        <begin position="236"/>
        <end position="279"/>
    </location>
</feature>
<dbReference type="PANTHER" id="PTHR19325">
    <property type="entry name" value="COMPLEMENT COMPONENT-RELATED SUSHI DOMAIN-CONTAINING"/>
    <property type="match status" value="1"/>
</dbReference>
<dbReference type="InterPro" id="IPR017452">
    <property type="entry name" value="GPCR_Rhodpsn_7TM"/>
</dbReference>
<dbReference type="SMART" id="SM00032">
    <property type="entry name" value="CCP"/>
    <property type="match status" value="10"/>
</dbReference>
<feature type="transmembrane region" description="Helical" evidence="10">
    <location>
        <begin position="980"/>
        <end position="1003"/>
    </location>
</feature>
<feature type="domain" description="Sushi" evidence="13">
    <location>
        <begin position="385"/>
        <end position="441"/>
    </location>
</feature>
<feature type="transmembrane region" description="Helical" evidence="10">
    <location>
        <begin position="1169"/>
        <end position="1189"/>
    </location>
</feature>
<feature type="transmembrane region" description="Helical" evidence="10">
    <location>
        <begin position="1133"/>
        <end position="1157"/>
    </location>
</feature>
<evidence type="ECO:0000256" key="1">
    <source>
        <dbReference type="ARBA" id="ARBA00004370"/>
    </source>
</evidence>
<keyword evidence="11" id="KW-0732">Signal</keyword>
<dbReference type="Gene3D" id="1.20.1070.10">
    <property type="entry name" value="Rhodopsin 7-helix transmembrane proteins"/>
    <property type="match status" value="1"/>
</dbReference>
<evidence type="ECO:0000256" key="11">
    <source>
        <dbReference type="SAM" id="SignalP"/>
    </source>
</evidence>
<dbReference type="InterPro" id="IPR035976">
    <property type="entry name" value="Sushi/SCR/CCP_sf"/>
</dbReference>
<evidence type="ECO:0000313" key="15">
    <source>
        <dbReference type="Proteomes" id="UP001642483"/>
    </source>
</evidence>
<feature type="signal peptide" evidence="11">
    <location>
        <begin position="1"/>
        <end position="22"/>
    </location>
</feature>
<comment type="caution">
    <text evidence="14">The sequence shown here is derived from an EMBL/GenBank/DDBJ whole genome shotgun (WGS) entry which is preliminary data.</text>
</comment>
<dbReference type="EMBL" id="CAWYQH010000068">
    <property type="protein sequence ID" value="CAK8679783.1"/>
    <property type="molecule type" value="Genomic_DNA"/>
</dbReference>
<keyword evidence="7 9" id="KW-1015">Disulfide bond</keyword>
<feature type="disulfide bond" evidence="9">
    <location>
        <begin position="735"/>
        <end position="762"/>
    </location>
</feature>
<proteinExistence type="predicted"/>
<evidence type="ECO:0000256" key="6">
    <source>
        <dbReference type="ARBA" id="ARBA00023136"/>
    </source>
</evidence>
<feature type="domain" description="Sushi" evidence="13">
    <location>
        <begin position="514"/>
        <end position="577"/>
    </location>
</feature>
<comment type="caution">
    <text evidence="9">Lacks conserved residue(s) required for the propagation of feature annotation.</text>
</comment>
<dbReference type="SUPFAM" id="SSF81321">
    <property type="entry name" value="Family A G protein-coupled receptor-like"/>
    <property type="match status" value="1"/>
</dbReference>
<evidence type="ECO:0000256" key="2">
    <source>
        <dbReference type="ARBA" id="ARBA00022659"/>
    </source>
</evidence>
<feature type="domain" description="G-protein coupled receptors family 1 profile" evidence="12">
    <location>
        <begin position="910"/>
        <end position="1187"/>
    </location>
</feature>
<dbReference type="PROSITE" id="PS50923">
    <property type="entry name" value="SUSHI"/>
    <property type="match status" value="7"/>
</dbReference>
<feature type="domain" description="Sushi" evidence="13">
    <location>
        <begin position="234"/>
        <end position="299"/>
    </location>
</feature>
<gene>
    <name evidence="14" type="ORF">CVLEPA_LOCUS10034</name>
</gene>
<keyword evidence="15" id="KW-1185">Reference proteome</keyword>
<keyword evidence="8" id="KW-0325">Glycoprotein</keyword>
<feature type="domain" description="Sushi" evidence="13">
    <location>
        <begin position="578"/>
        <end position="631"/>
    </location>
</feature>
<feature type="transmembrane region" description="Helical" evidence="10">
    <location>
        <begin position="1023"/>
        <end position="1044"/>
    </location>
</feature>
<protein>
    <recommendedName>
        <fullName evidence="16">Sushi, von Willebrand factor type A, EGF and pentraxin domain-containing protein 1</fullName>
    </recommendedName>
</protein>
<dbReference type="CDD" id="cd00637">
    <property type="entry name" value="7tm_classA_rhodopsin-like"/>
    <property type="match status" value="1"/>
</dbReference>
<dbReference type="Pfam" id="PF00001">
    <property type="entry name" value="7tm_1"/>
    <property type="match status" value="1"/>
</dbReference>
<dbReference type="InterPro" id="IPR050350">
    <property type="entry name" value="Compl-Cell_Adhes-Reg"/>
</dbReference>
<dbReference type="PROSITE" id="PS50262">
    <property type="entry name" value="G_PROTEIN_RECEP_F1_2"/>
    <property type="match status" value="1"/>
</dbReference>
<evidence type="ECO:0000256" key="7">
    <source>
        <dbReference type="ARBA" id="ARBA00023157"/>
    </source>
</evidence>
<evidence type="ECO:0000259" key="13">
    <source>
        <dbReference type="PROSITE" id="PS50923"/>
    </source>
</evidence>
<dbReference type="CDD" id="cd00033">
    <property type="entry name" value="CCP"/>
    <property type="match status" value="8"/>
</dbReference>
<feature type="transmembrane region" description="Helical" evidence="10">
    <location>
        <begin position="940"/>
        <end position="960"/>
    </location>
</feature>
<dbReference type="InterPro" id="IPR000276">
    <property type="entry name" value="GPCR_Rhodpsn"/>
</dbReference>